<dbReference type="AlphaFoldDB" id="A0A1Q9EKR1"/>
<sequence length="461" mass="51715">TGEMQQPLVLDDSYAHGYVQRLQATLQLEQNKCLVVKQKLVFWHSGSSRNKLRTFVAKELGAIRNIAQLFLQGLKADVEVGVQSSLAPFDVNHAMCSDEALPEPDIFKPLAAAAEVEVWSPHRFTGFCVPEKWDDLFCCYFLRSLMKVRLDGPTADELVQRQANEIVAKKTDKQDSLAAALNKYKIKKEEWARLDASSEAAAAGRLIEKEREAEKHFEKLKKIRMAKLSSVQFDDVVIAGRVLMIVNGHDSSKTPNMADLERLGEARRWPDSLEDQINLVFDLLRQTSEDSHRLLYWVCLSDVVERQFLFRPAESAFASVARLLGGGLAGFCGAAWIMACMNEARLLPALTALHCSLTTKQKLCLHSSCMFDSSAVDTSRMLGAVLDGIERADLTVQWTRRKKWRDVTCKKCSVIVDSETADKYRKKKEAEASWLSDNSGGVHRCQQHGSSFLGTRTQARS</sequence>
<evidence type="ECO:0000313" key="2">
    <source>
        <dbReference type="EMBL" id="OLQ08026.1"/>
    </source>
</evidence>
<reference evidence="2 3" key="1">
    <citation type="submission" date="2016-02" db="EMBL/GenBank/DDBJ databases">
        <title>Genome analysis of coral dinoflagellate symbionts highlights evolutionary adaptations to a symbiotic lifestyle.</title>
        <authorList>
            <person name="Aranda M."/>
            <person name="Li Y."/>
            <person name="Liew Y.J."/>
            <person name="Baumgarten S."/>
            <person name="Simakov O."/>
            <person name="Wilson M."/>
            <person name="Piel J."/>
            <person name="Ashoor H."/>
            <person name="Bougouffa S."/>
            <person name="Bajic V.B."/>
            <person name="Ryu T."/>
            <person name="Ravasi T."/>
            <person name="Bayer T."/>
            <person name="Micklem G."/>
            <person name="Kim H."/>
            <person name="Bhak J."/>
            <person name="Lajeunesse T.C."/>
            <person name="Voolstra C.R."/>
        </authorList>
    </citation>
    <scope>NUCLEOTIDE SEQUENCE [LARGE SCALE GENOMIC DNA]</scope>
    <source>
        <strain evidence="2 3">CCMP2467</strain>
    </source>
</reference>
<accession>A0A1Q9EKR1</accession>
<name>A0A1Q9EKR1_SYMMI</name>
<dbReference type="Proteomes" id="UP000186817">
    <property type="component" value="Unassembled WGS sequence"/>
</dbReference>
<keyword evidence="3" id="KW-1185">Reference proteome</keyword>
<organism evidence="2 3">
    <name type="scientific">Symbiodinium microadriaticum</name>
    <name type="common">Dinoflagellate</name>
    <name type="synonym">Zooxanthella microadriatica</name>
    <dbReference type="NCBI Taxonomy" id="2951"/>
    <lineage>
        <taxon>Eukaryota</taxon>
        <taxon>Sar</taxon>
        <taxon>Alveolata</taxon>
        <taxon>Dinophyceae</taxon>
        <taxon>Suessiales</taxon>
        <taxon>Symbiodiniaceae</taxon>
        <taxon>Symbiodinium</taxon>
    </lineage>
</organism>
<evidence type="ECO:0000313" key="3">
    <source>
        <dbReference type="Proteomes" id="UP000186817"/>
    </source>
</evidence>
<evidence type="ECO:0000256" key="1">
    <source>
        <dbReference type="SAM" id="MobiDB-lite"/>
    </source>
</evidence>
<dbReference type="EMBL" id="LSRX01000126">
    <property type="protein sequence ID" value="OLQ08026.1"/>
    <property type="molecule type" value="Genomic_DNA"/>
</dbReference>
<proteinExistence type="predicted"/>
<feature type="region of interest" description="Disordered" evidence="1">
    <location>
        <begin position="432"/>
        <end position="461"/>
    </location>
</feature>
<protein>
    <submittedName>
        <fullName evidence="2">Uncharacterized protein</fullName>
    </submittedName>
</protein>
<feature type="compositionally biased region" description="Polar residues" evidence="1">
    <location>
        <begin position="447"/>
        <end position="461"/>
    </location>
</feature>
<feature type="non-terminal residue" evidence="2">
    <location>
        <position position="1"/>
    </location>
</feature>
<comment type="caution">
    <text evidence="2">The sequence shown here is derived from an EMBL/GenBank/DDBJ whole genome shotgun (WGS) entry which is preliminary data.</text>
</comment>
<gene>
    <name evidence="2" type="ORF">AK812_SmicGene8538</name>
</gene>